<proteinExistence type="inferred from homology"/>
<dbReference type="PANTHER" id="PTHR43776">
    <property type="entry name" value="TRANSPORT ATP-BINDING PROTEIN"/>
    <property type="match status" value="1"/>
</dbReference>
<dbReference type="InterPro" id="IPR003439">
    <property type="entry name" value="ABC_transporter-like_ATP-bd"/>
</dbReference>
<dbReference type="NCBIfam" id="TIGR01727">
    <property type="entry name" value="oligo_HPY"/>
    <property type="match status" value="1"/>
</dbReference>
<evidence type="ECO:0000256" key="1">
    <source>
        <dbReference type="ARBA" id="ARBA00004417"/>
    </source>
</evidence>
<dbReference type="Gene3D" id="3.40.50.300">
    <property type="entry name" value="P-loop containing nucleotide triphosphate hydrolases"/>
    <property type="match status" value="1"/>
</dbReference>
<gene>
    <name evidence="7" type="ORF">PL336_03515</name>
</gene>
<dbReference type="RefSeq" id="WP_271689122.1">
    <property type="nucleotide sequence ID" value="NZ_CP116423.1"/>
</dbReference>
<evidence type="ECO:0000256" key="3">
    <source>
        <dbReference type="ARBA" id="ARBA00022448"/>
    </source>
</evidence>
<organism evidence="7 8">
    <name type="scientific">Sulfitobacter faviae</name>
    <dbReference type="NCBI Taxonomy" id="1775881"/>
    <lineage>
        <taxon>Bacteria</taxon>
        <taxon>Pseudomonadati</taxon>
        <taxon>Pseudomonadota</taxon>
        <taxon>Alphaproteobacteria</taxon>
        <taxon>Rhodobacterales</taxon>
        <taxon>Roseobacteraceae</taxon>
        <taxon>Sulfitobacter</taxon>
    </lineage>
</organism>
<dbReference type="EMBL" id="CP116423">
    <property type="protein sequence ID" value="WCE70919.1"/>
    <property type="molecule type" value="Genomic_DNA"/>
</dbReference>
<dbReference type="GO" id="GO:0005886">
    <property type="term" value="C:plasma membrane"/>
    <property type="evidence" value="ECO:0007669"/>
    <property type="project" value="UniProtKB-SubCell"/>
</dbReference>
<dbReference type="InterPro" id="IPR017871">
    <property type="entry name" value="ABC_transporter-like_CS"/>
</dbReference>
<dbReference type="Proteomes" id="UP001210770">
    <property type="component" value="Chromosome"/>
</dbReference>
<keyword evidence="5 7" id="KW-0067">ATP-binding</keyword>
<protein>
    <submittedName>
        <fullName evidence="7">ATP-binding cassette domain-containing protein</fullName>
    </submittedName>
</protein>
<reference evidence="7" key="1">
    <citation type="submission" date="2023-01" db="EMBL/GenBank/DDBJ databases">
        <title>Comparative genomic analysis of cold water coral derived Sulfitobacter faviae: insights into their metabolism and habitat adaptation.</title>
        <authorList>
            <person name="Guo Y."/>
            <person name="Lin S."/>
            <person name="Huang Z."/>
            <person name="Tang K."/>
            <person name="Wang X."/>
        </authorList>
    </citation>
    <scope>NUCLEOTIDE SEQUENCE</scope>
    <source>
        <strain evidence="7">SCSIO W_1865</strain>
    </source>
</reference>
<evidence type="ECO:0000256" key="4">
    <source>
        <dbReference type="ARBA" id="ARBA00022741"/>
    </source>
</evidence>
<dbReference type="SMART" id="SM00382">
    <property type="entry name" value="AAA"/>
    <property type="match status" value="1"/>
</dbReference>
<dbReference type="GO" id="GO:0016887">
    <property type="term" value="F:ATP hydrolysis activity"/>
    <property type="evidence" value="ECO:0007669"/>
    <property type="project" value="InterPro"/>
</dbReference>
<evidence type="ECO:0000313" key="7">
    <source>
        <dbReference type="EMBL" id="WCE70919.1"/>
    </source>
</evidence>
<name>A0AAX3LQA2_9RHOB</name>
<dbReference type="SUPFAM" id="SSF52540">
    <property type="entry name" value="P-loop containing nucleoside triphosphate hydrolases"/>
    <property type="match status" value="1"/>
</dbReference>
<comment type="subcellular location">
    <subcellularLocation>
        <location evidence="1">Cell inner membrane</location>
        <topology evidence="1">Peripheral membrane protein</topology>
    </subcellularLocation>
</comment>
<dbReference type="InterPro" id="IPR050319">
    <property type="entry name" value="ABC_transp_ATP-bind"/>
</dbReference>
<dbReference type="FunFam" id="3.40.50.300:FF:000016">
    <property type="entry name" value="Oligopeptide ABC transporter ATP-binding component"/>
    <property type="match status" value="1"/>
</dbReference>
<dbReference type="PROSITE" id="PS00211">
    <property type="entry name" value="ABC_TRANSPORTER_1"/>
    <property type="match status" value="1"/>
</dbReference>
<feature type="domain" description="ABC transporter" evidence="6">
    <location>
        <begin position="11"/>
        <end position="254"/>
    </location>
</feature>
<evidence type="ECO:0000256" key="5">
    <source>
        <dbReference type="ARBA" id="ARBA00022840"/>
    </source>
</evidence>
<evidence type="ECO:0000313" key="8">
    <source>
        <dbReference type="Proteomes" id="UP001210770"/>
    </source>
</evidence>
<dbReference type="InterPro" id="IPR013563">
    <property type="entry name" value="Oligopep_ABC_C"/>
</dbReference>
<dbReference type="AlphaFoldDB" id="A0AAX3LQA2"/>
<keyword evidence="3" id="KW-0813">Transport</keyword>
<comment type="similarity">
    <text evidence="2">Belongs to the ABC transporter superfamily.</text>
</comment>
<keyword evidence="4" id="KW-0547">Nucleotide-binding</keyword>
<dbReference type="PANTHER" id="PTHR43776:SF7">
    <property type="entry name" value="D,D-DIPEPTIDE TRANSPORT ATP-BINDING PROTEIN DDPF-RELATED"/>
    <property type="match status" value="1"/>
</dbReference>
<dbReference type="GO" id="GO:0015833">
    <property type="term" value="P:peptide transport"/>
    <property type="evidence" value="ECO:0007669"/>
    <property type="project" value="InterPro"/>
</dbReference>
<evidence type="ECO:0000256" key="2">
    <source>
        <dbReference type="ARBA" id="ARBA00005417"/>
    </source>
</evidence>
<dbReference type="InterPro" id="IPR003593">
    <property type="entry name" value="AAA+_ATPase"/>
</dbReference>
<dbReference type="CDD" id="cd03257">
    <property type="entry name" value="ABC_NikE_OppD_transporters"/>
    <property type="match status" value="1"/>
</dbReference>
<dbReference type="PROSITE" id="PS50893">
    <property type="entry name" value="ABC_TRANSPORTER_2"/>
    <property type="match status" value="1"/>
</dbReference>
<dbReference type="GO" id="GO:0055085">
    <property type="term" value="P:transmembrane transport"/>
    <property type="evidence" value="ECO:0007669"/>
    <property type="project" value="UniProtKB-ARBA"/>
</dbReference>
<accession>A0AAX3LQA2</accession>
<dbReference type="Pfam" id="PF08352">
    <property type="entry name" value="oligo_HPY"/>
    <property type="match status" value="1"/>
</dbReference>
<dbReference type="Pfam" id="PF00005">
    <property type="entry name" value="ABC_tran"/>
    <property type="match status" value="1"/>
</dbReference>
<sequence length="327" mass="35771">MSPLLEARELVRIYEIRRGLLGRPAQVRAVDGVSLQLKRGETLGVVGESGSGKSSLGRMLLGVDASQGGAVYINGVAMPAFGSPGWRSLRARIQMIYQDPLAALDRRINVAEQLREPLDIHRIGDAESRTTRVREVMQAVGLRPDHADKFPHELSGGQRQRVVIARALMTEPELLVCDEPVSALDVSIQAQVVNLLSDLQRDRGLGMVFISHDLKVVRNLCDRVAVMYLGRIVEEGPADTIFSDPQHPYTQALVSSVPQPGRALNSRIILQGEPPNPGNRPSGCAFHPRCRKAEDICRHTVPETRRTGVECRAACHFAGLAALPELV</sequence>
<dbReference type="InterPro" id="IPR027417">
    <property type="entry name" value="P-loop_NTPase"/>
</dbReference>
<evidence type="ECO:0000259" key="6">
    <source>
        <dbReference type="PROSITE" id="PS50893"/>
    </source>
</evidence>
<dbReference type="GO" id="GO:0005524">
    <property type="term" value="F:ATP binding"/>
    <property type="evidence" value="ECO:0007669"/>
    <property type="project" value="UniProtKB-KW"/>
</dbReference>